<evidence type="ECO:0000313" key="3">
    <source>
        <dbReference type="Proteomes" id="UP000621447"/>
    </source>
</evidence>
<feature type="signal peptide" evidence="1">
    <location>
        <begin position="1"/>
        <end position="17"/>
    </location>
</feature>
<evidence type="ECO:0008006" key="4">
    <source>
        <dbReference type="Google" id="ProtNLM"/>
    </source>
</evidence>
<dbReference type="Proteomes" id="UP000621447">
    <property type="component" value="Unassembled WGS sequence"/>
</dbReference>
<gene>
    <name evidence="2" type="ORF">HRV97_01800</name>
</gene>
<sequence>MRMLAPILLFAAIPAVAAPAEQESERAFAWRATRAGKLLPLKEIERRVIPTMKGAQYIGFNLDTDSAVYTLKFLRDGEVIWVDVDGRSGQVLGRTGR</sequence>
<accession>A0ABX2JE61</accession>
<dbReference type="EMBL" id="JABULH010000001">
    <property type="protein sequence ID" value="NTS63894.1"/>
    <property type="molecule type" value="Genomic_DNA"/>
</dbReference>
<keyword evidence="3" id="KW-1185">Reference proteome</keyword>
<comment type="caution">
    <text evidence="2">The sequence shown here is derived from an EMBL/GenBank/DDBJ whole genome shotgun (WGS) entry which is preliminary data.</text>
</comment>
<evidence type="ECO:0000256" key="1">
    <source>
        <dbReference type="SAM" id="SignalP"/>
    </source>
</evidence>
<name>A0ABX2JE61_9SPHN</name>
<protein>
    <recommendedName>
        <fullName evidence="4">PepSY domain-containing protein</fullName>
    </recommendedName>
</protein>
<proteinExistence type="predicted"/>
<organism evidence="2 3">
    <name type="scientific">Sphingomonas hominis</name>
    <dbReference type="NCBI Taxonomy" id="2741495"/>
    <lineage>
        <taxon>Bacteria</taxon>
        <taxon>Pseudomonadati</taxon>
        <taxon>Pseudomonadota</taxon>
        <taxon>Alphaproteobacteria</taxon>
        <taxon>Sphingomonadales</taxon>
        <taxon>Sphingomonadaceae</taxon>
        <taxon>Sphingomonas</taxon>
    </lineage>
</organism>
<keyword evidence="1" id="KW-0732">Signal</keyword>
<reference evidence="2 3" key="1">
    <citation type="submission" date="2020-06" db="EMBL/GenBank/DDBJ databases">
        <title>Sphingomonas hominis sp. nov., a member of the Sphingomonas, isolated from the hair of a 22-year-old girl.</title>
        <authorList>
            <person name="Zhang D.-F."/>
            <person name="Cui X.-W."/>
        </authorList>
    </citation>
    <scope>NUCLEOTIDE SEQUENCE [LARGE SCALE GENOMIC DNA]</scope>
    <source>
        <strain evidence="2 3">HHU CXW</strain>
    </source>
</reference>
<evidence type="ECO:0000313" key="2">
    <source>
        <dbReference type="EMBL" id="NTS63894.1"/>
    </source>
</evidence>
<feature type="chain" id="PRO_5047544548" description="PepSY domain-containing protein" evidence="1">
    <location>
        <begin position="18"/>
        <end position="97"/>
    </location>
</feature>